<dbReference type="Gene3D" id="3.60.15.10">
    <property type="entry name" value="Ribonuclease Z/Hydroxyacylglutathione hydrolase-like"/>
    <property type="match status" value="1"/>
</dbReference>
<proteinExistence type="predicted"/>
<evidence type="ECO:0000256" key="1">
    <source>
        <dbReference type="SAM" id="MobiDB-lite"/>
    </source>
</evidence>
<dbReference type="PANTHER" id="PTHR43546">
    <property type="entry name" value="UPF0173 METAL-DEPENDENT HYDROLASE MJ1163-RELATED"/>
    <property type="match status" value="1"/>
</dbReference>
<accession>A0A2J6QKU1</accession>
<dbReference type="Proteomes" id="UP000235672">
    <property type="component" value="Unassembled WGS sequence"/>
</dbReference>
<evidence type="ECO:0000259" key="2">
    <source>
        <dbReference type="Pfam" id="PF12706"/>
    </source>
</evidence>
<evidence type="ECO:0000313" key="4">
    <source>
        <dbReference type="Proteomes" id="UP000235672"/>
    </source>
</evidence>
<name>A0A2J6QKU1_9HELO</name>
<evidence type="ECO:0000313" key="3">
    <source>
        <dbReference type="EMBL" id="PMD26890.1"/>
    </source>
</evidence>
<keyword evidence="4" id="KW-1185">Reference proteome</keyword>
<dbReference type="PANTHER" id="PTHR43546:SF7">
    <property type="entry name" value="METALLO-BETA-LACTAMASE DOMAIN-CONTAINING PROTEIN"/>
    <property type="match status" value="1"/>
</dbReference>
<feature type="compositionally biased region" description="Polar residues" evidence="1">
    <location>
        <begin position="20"/>
        <end position="30"/>
    </location>
</feature>
<dbReference type="Pfam" id="PF12706">
    <property type="entry name" value="Lactamase_B_2"/>
    <property type="match status" value="1"/>
</dbReference>
<dbReference type="EMBL" id="KZ613467">
    <property type="protein sequence ID" value="PMD26890.1"/>
    <property type="molecule type" value="Genomic_DNA"/>
</dbReference>
<reference evidence="3 4" key="1">
    <citation type="submission" date="2016-05" db="EMBL/GenBank/DDBJ databases">
        <title>A degradative enzymes factory behind the ericoid mycorrhizal symbiosis.</title>
        <authorList>
            <consortium name="DOE Joint Genome Institute"/>
            <person name="Martino E."/>
            <person name="Morin E."/>
            <person name="Grelet G."/>
            <person name="Kuo A."/>
            <person name="Kohler A."/>
            <person name="Daghino S."/>
            <person name="Barry K."/>
            <person name="Choi C."/>
            <person name="Cichocki N."/>
            <person name="Clum A."/>
            <person name="Copeland A."/>
            <person name="Hainaut M."/>
            <person name="Haridas S."/>
            <person name="Labutti K."/>
            <person name="Lindquist E."/>
            <person name="Lipzen A."/>
            <person name="Khouja H.-R."/>
            <person name="Murat C."/>
            <person name="Ohm R."/>
            <person name="Olson A."/>
            <person name="Spatafora J."/>
            <person name="Veneault-Fourrey C."/>
            <person name="Henrissat B."/>
            <person name="Grigoriev I."/>
            <person name="Martin F."/>
            <person name="Perotto S."/>
        </authorList>
    </citation>
    <scope>NUCLEOTIDE SEQUENCE [LARGE SCALE GENOMIC DNA]</scope>
    <source>
        <strain evidence="3 4">UAMH 7357</strain>
    </source>
</reference>
<dbReference type="AlphaFoldDB" id="A0A2J6QKU1"/>
<dbReference type="OrthoDB" id="332863at2759"/>
<gene>
    <name evidence="3" type="ORF">NA56DRAFT_617715</name>
</gene>
<keyword evidence="3" id="KW-0378">Hydrolase</keyword>
<dbReference type="InterPro" id="IPR001279">
    <property type="entry name" value="Metallo-B-lactamas"/>
</dbReference>
<feature type="region of interest" description="Disordered" evidence="1">
    <location>
        <begin position="1"/>
        <end position="33"/>
    </location>
</feature>
<organism evidence="3 4">
    <name type="scientific">Hyaloscypha hepaticicola</name>
    <dbReference type="NCBI Taxonomy" id="2082293"/>
    <lineage>
        <taxon>Eukaryota</taxon>
        <taxon>Fungi</taxon>
        <taxon>Dikarya</taxon>
        <taxon>Ascomycota</taxon>
        <taxon>Pezizomycotina</taxon>
        <taxon>Leotiomycetes</taxon>
        <taxon>Helotiales</taxon>
        <taxon>Hyaloscyphaceae</taxon>
        <taxon>Hyaloscypha</taxon>
    </lineage>
</organism>
<dbReference type="GO" id="GO:0016787">
    <property type="term" value="F:hydrolase activity"/>
    <property type="evidence" value="ECO:0007669"/>
    <property type="project" value="UniProtKB-KW"/>
</dbReference>
<dbReference type="InterPro" id="IPR050114">
    <property type="entry name" value="UPF0173_UPF0282_UlaG_hydrolase"/>
</dbReference>
<sequence>MAPIQHLTLDPSHPLPPTRNHPNNAISTSMPDAKETKVHPTISGAENASLYLVGTATIILSWAGIRLMTDPNFLHAVDHVHLGPGVTGTRVTNPAVDLNDLPHVDAVLLSHYHADHFDQKVEESLRRDLPIITTPHAKSHLANKAGENELFTAVYELDTFDSMFLEVQPTAGEASKDAGRLKAVKVIAMPGKHIPPGVLGTLNDLVGAVPPTNGWMLELGSHTGESDASFQCGYRIYISGDTLMVDELKEIPERYSGQNIDLMLVHLGGTTIPSPHMPLLMVTMDAKQGLELVRLIGPEMTIPIHFDDYDVFLSPLEDFKKVMAEAGLDKKVIYLDRGDDYKFSVKEI</sequence>
<dbReference type="InterPro" id="IPR036866">
    <property type="entry name" value="RibonucZ/Hydroxyglut_hydro"/>
</dbReference>
<feature type="domain" description="Metallo-beta-lactamase" evidence="2">
    <location>
        <begin position="90"/>
        <end position="306"/>
    </location>
</feature>
<protein>
    <submittedName>
        <fullName evidence="3">Metallo-hydrolase/oxidoreductase</fullName>
    </submittedName>
</protein>
<dbReference type="SUPFAM" id="SSF56281">
    <property type="entry name" value="Metallo-hydrolase/oxidoreductase"/>
    <property type="match status" value="1"/>
</dbReference>